<dbReference type="AlphaFoldDB" id="A0AAN7URR1"/>
<comment type="caution">
    <text evidence="1">The sequence shown here is derived from an EMBL/GenBank/DDBJ whole genome shotgun (WGS) entry which is preliminary data.</text>
</comment>
<name>A0AAN7URR1_9PEZI</name>
<dbReference type="Proteomes" id="UP001305414">
    <property type="component" value="Unassembled WGS sequence"/>
</dbReference>
<proteinExistence type="predicted"/>
<evidence type="ECO:0000313" key="1">
    <source>
        <dbReference type="EMBL" id="KAK5637695.1"/>
    </source>
</evidence>
<keyword evidence="2" id="KW-1185">Reference proteome</keyword>
<organism evidence="1 2">
    <name type="scientific">Xylaria bambusicola</name>
    <dbReference type="NCBI Taxonomy" id="326684"/>
    <lineage>
        <taxon>Eukaryota</taxon>
        <taxon>Fungi</taxon>
        <taxon>Dikarya</taxon>
        <taxon>Ascomycota</taxon>
        <taxon>Pezizomycotina</taxon>
        <taxon>Sordariomycetes</taxon>
        <taxon>Xylariomycetidae</taxon>
        <taxon>Xylariales</taxon>
        <taxon>Xylariaceae</taxon>
        <taxon>Xylaria</taxon>
    </lineage>
</organism>
<reference evidence="1 2" key="1">
    <citation type="submission" date="2023-10" db="EMBL/GenBank/DDBJ databases">
        <title>Draft genome sequence of Xylaria bambusicola isolate GMP-LS, the root and basal stem rot pathogen of sugarcane in Indonesia.</title>
        <authorList>
            <person name="Selvaraj P."/>
            <person name="Muralishankar V."/>
            <person name="Muruganantham S."/>
            <person name="Sp S."/>
            <person name="Haryani S."/>
            <person name="Lau K.J.X."/>
            <person name="Naqvi N.I."/>
        </authorList>
    </citation>
    <scope>NUCLEOTIDE SEQUENCE [LARGE SCALE GENOMIC DNA]</scope>
    <source>
        <strain evidence="1">GMP-LS</strain>
    </source>
</reference>
<gene>
    <name evidence="1" type="ORF">RRF57_013410</name>
</gene>
<protein>
    <submittedName>
        <fullName evidence="1">Uncharacterized protein</fullName>
    </submittedName>
</protein>
<sequence>MGPRPRLYGHPYSAVYAKAYFEANPTEEEKKAEENKELAGETNKLDEMDSLLRKVERFALEVGKARVAENVEERTNYKEKLDELVKLATNPGELHPIAYDPHVRAAIILPTAQKLLIQQVLFTLESAVDLQLKTRLDHVMAIVMDDTCPWAAILPVDGRYRIVSAEIWKYQRSLGEKDGFEVVQDSLDILDTFFTKKRIEWDQLLTS</sequence>
<accession>A0AAN7URR1</accession>
<evidence type="ECO:0000313" key="2">
    <source>
        <dbReference type="Proteomes" id="UP001305414"/>
    </source>
</evidence>
<dbReference type="EMBL" id="JAWHQM010000248">
    <property type="protein sequence ID" value="KAK5637695.1"/>
    <property type="molecule type" value="Genomic_DNA"/>
</dbReference>